<dbReference type="EMBL" id="FUWH01000006">
    <property type="protein sequence ID" value="SJZ92456.1"/>
    <property type="molecule type" value="Genomic_DNA"/>
</dbReference>
<name>A0A1T4PMG4_9BACT</name>
<accession>A0A1T4PMG4</accession>
<protein>
    <submittedName>
        <fullName evidence="1">Uncharacterized protein</fullName>
    </submittedName>
</protein>
<reference evidence="1 2" key="1">
    <citation type="submission" date="2017-02" db="EMBL/GenBank/DDBJ databases">
        <authorList>
            <person name="Peterson S.W."/>
        </authorList>
    </citation>
    <scope>NUCLEOTIDE SEQUENCE [LARGE SCALE GENOMIC DNA]</scope>
    <source>
        <strain evidence="1 2">DSM 22335</strain>
    </source>
</reference>
<organism evidence="1 2">
    <name type="scientific">Sediminibacterium ginsengisoli</name>
    <dbReference type="NCBI Taxonomy" id="413434"/>
    <lineage>
        <taxon>Bacteria</taxon>
        <taxon>Pseudomonadati</taxon>
        <taxon>Bacteroidota</taxon>
        <taxon>Chitinophagia</taxon>
        <taxon>Chitinophagales</taxon>
        <taxon>Chitinophagaceae</taxon>
        <taxon>Sediminibacterium</taxon>
    </lineage>
</organism>
<evidence type="ECO:0000313" key="1">
    <source>
        <dbReference type="EMBL" id="SJZ92456.1"/>
    </source>
</evidence>
<dbReference type="STRING" id="413434.SAMN04488132_10680"/>
<gene>
    <name evidence="1" type="ORF">SAMN04488132_10680</name>
</gene>
<dbReference type="AlphaFoldDB" id="A0A1T4PMG4"/>
<proteinExistence type="predicted"/>
<dbReference type="Proteomes" id="UP000190888">
    <property type="component" value="Unassembled WGS sequence"/>
</dbReference>
<keyword evidence="2" id="KW-1185">Reference proteome</keyword>
<evidence type="ECO:0000313" key="2">
    <source>
        <dbReference type="Proteomes" id="UP000190888"/>
    </source>
</evidence>
<sequence length="318" mass="32252">MAVKGEAQNTDRLNTLTGSVLPAASAGGALKGAIKAIQDNKVDTGPSALGGSVGVIGGAVPTITGTMDLAKGIATKDTRRALNGGMDLVQGGLGIAGGAASIAGSAAVPGIGLASAAVDTARNAGNAVYTDSQKKKLETQFSRIASVGPGDVTLSELGKEGYKDKSMLEQYQMLQIAKRAAVVREKQRNRAIVNAVASGVETAGHATVVGAGATGVGAAVGAGLVAGGKGIKAGAGLTRYIKQTGKDKGWWGKGANSADTSAGKSHDAMTFIAHARQNYQNEEVQESLAAMGANEEQMALFRQDKLPVDQLYALYRKR</sequence>